<evidence type="ECO:0000256" key="4">
    <source>
        <dbReference type="ARBA" id="ARBA00022833"/>
    </source>
</evidence>
<dbReference type="PROSITE" id="PS50115">
    <property type="entry name" value="ARFGAP"/>
    <property type="match status" value="1"/>
</dbReference>
<keyword evidence="8" id="KW-1185">Reference proteome</keyword>
<dbReference type="Proteomes" id="UP000236928">
    <property type="component" value="Unassembled WGS sequence"/>
</dbReference>
<keyword evidence="4" id="KW-0862">Zinc</keyword>
<dbReference type="PANTHER" id="PTHR45686">
    <property type="entry name" value="ADP-RIBOSYLATION FACTOR GTPASE ACTIVATING PROTEIN 3, ISOFORM H-RELATED"/>
    <property type="match status" value="1"/>
</dbReference>
<dbReference type="GO" id="GO:0048205">
    <property type="term" value="P:COPI coating of Golgi vesicle"/>
    <property type="evidence" value="ECO:0007669"/>
    <property type="project" value="TreeGrafter"/>
</dbReference>
<evidence type="ECO:0000256" key="5">
    <source>
        <dbReference type="PROSITE-ProRule" id="PRU00288"/>
    </source>
</evidence>
<evidence type="ECO:0000256" key="3">
    <source>
        <dbReference type="ARBA" id="ARBA00022771"/>
    </source>
</evidence>
<evidence type="ECO:0000259" key="6">
    <source>
        <dbReference type="PROSITE" id="PS50115"/>
    </source>
</evidence>
<evidence type="ECO:0000313" key="7">
    <source>
        <dbReference type="EMBL" id="POM85696.1"/>
    </source>
</evidence>
<accession>A0A2P4Z6P2</accession>
<dbReference type="SUPFAM" id="SSF57863">
    <property type="entry name" value="ArfGap/RecO-like zinc finger"/>
    <property type="match status" value="1"/>
</dbReference>
<name>A0A2P4Z6P2_9CRYT</name>
<keyword evidence="3 5" id="KW-0863">Zinc-finger</keyword>
<dbReference type="InterPro" id="IPR001164">
    <property type="entry name" value="ArfGAP_dom"/>
</dbReference>
<dbReference type="SMART" id="SM00105">
    <property type="entry name" value="ArfGap"/>
    <property type="match status" value="1"/>
</dbReference>
<feature type="domain" description="Arf-GAP" evidence="6">
    <location>
        <begin position="23"/>
        <end position="104"/>
    </location>
</feature>
<dbReference type="InterPro" id="IPR037278">
    <property type="entry name" value="ARFGAP/RecO"/>
</dbReference>
<dbReference type="InterPro" id="IPR038508">
    <property type="entry name" value="ArfGAP_dom_sf"/>
</dbReference>
<dbReference type="GO" id="GO:0005096">
    <property type="term" value="F:GTPase activator activity"/>
    <property type="evidence" value="ECO:0007669"/>
    <property type="project" value="UniProtKB-KW"/>
</dbReference>
<dbReference type="PANTHER" id="PTHR45686:SF4">
    <property type="entry name" value="ADP-RIBOSYLATION FACTOR GTPASE ACTIVATING PROTEIN 3, ISOFORM H"/>
    <property type="match status" value="1"/>
</dbReference>
<dbReference type="GO" id="GO:0008270">
    <property type="term" value="F:zinc ion binding"/>
    <property type="evidence" value="ECO:0007669"/>
    <property type="project" value="UniProtKB-KW"/>
</dbReference>
<keyword evidence="1" id="KW-0343">GTPase activation</keyword>
<dbReference type="VEuPathDB" id="CryptoDB:CmeUKMEL1_18710"/>
<evidence type="ECO:0000256" key="1">
    <source>
        <dbReference type="ARBA" id="ARBA00022468"/>
    </source>
</evidence>
<dbReference type="Gene3D" id="1.10.220.150">
    <property type="entry name" value="Arf GTPase activating protein"/>
    <property type="match status" value="1"/>
</dbReference>
<dbReference type="PRINTS" id="PR00405">
    <property type="entry name" value="REVINTRACTNG"/>
</dbReference>
<reference evidence="7 8" key="1">
    <citation type="submission" date="2014-04" db="EMBL/GenBank/DDBJ databases">
        <title>Comparative Genomics of Cryptosporidium Species.</title>
        <authorList>
            <person name="Silva J.C."/>
            <person name="Su Q."/>
            <person name="Chalmers R."/>
            <person name="Chibucos M.C."/>
            <person name="Elwin K."/>
            <person name="Godinez A."/>
            <person name="Guo F."/>
            <person name="Huynh K."/>
            <person name="Orvis J."/>
            <person name="Ott S."/>
            <person name="Sadzewicz L."/>
            <person name="Sengamalay N."/>
            <person name="Shetty A."/>
            <person name="Sun M."/>
            <person name="Tallon L."/>
            <person name="Xiao L."/>
            <person name="Zhang H."/>
            <person name="Fraser C.M."/>
            <person name="Zhu G."/>
            <person name="Kissinger J."/>
            <person name="Widmer G."/>
        </authorList>
    </citation>
    <scope>NUCLEOTIDE SEQUENCE [LARGE SCALE GENOMIC DNA]</scope>
    <source>
        <strain evidence="7 8">UKMEL1</strain>
    </source>
</reference>
<keyword evidence="2" id="KW-0479">Metal-binding</keyword>
<sequence length="217" mass="24885">MNNSNLINADVDEKGFVSDKLRDNFFQIVRNRPENRTCFDCESRNPTWLSLSFAVFICLNCSSDHRKMGVHISFVRSSDLDKFTPIQLLRMNIGGNGRARNYFKQVLGVNFSSKTKEYASSICGRQYKQMLDSEISEFDNLSPQNSNGSEVIDRDNYTVRPEKVDTQSNANFQTIKFKLMPSTVGRYNSIQKQGSLVNQKGRRLDENFDFDSLVSKL</sequence>
<proteinExistence type="predicted"/>
<dbReference type="EMBL" id="JIBK01000055">
    <property type="protein sequence ID" value="POM85696.1"/>
    <property type="molecule type" value="Genomic_DNA"/>
</dbReference>
<protein>
    <submittedName>
        <fullName evidence="7">Putative GTPase activating protein for Arf family protein</fullName>
    </submittedName>
</protein>
<comment type="caution">
    <text evidence="7">The sequence shown here is derived from an EMBL/GenBank/DDBJ whole genome shotgun (WGS) entry which is preliminary data.</text>
</comment>
<dbReference type="Pfam" id="PF01412">
    <property type="entry name" value="ArfGap"/>
    <property type="match status" value="1"/>
</dbReference>
<dbReference type="OrthoDB" id="10266696at2759"/>
<gene>
    <name evidence="7" type="ORF">CmeUKMEL1_18710</name>
</gene>
<dbReference type="AlphaFoldDB" id="A0A2P4Z6P2"/>
<dbReference type="GO" id="GO:0000139">
    <property type="term" value="C:Golgi membrane"/>
    <property type="evidence" value="ECO:0007669"/>
    <property type="project" value="GOC"/>
</dbReference>
<evidence type="ECO:0000313" key="8">
    <source>
        <dbReference type="Proteomes" id="UP000236928"/>
    </source>
</evidence>
<evidence type="ECO:0000256" key="2">
    <source>
        <dbReference type="ARBA" id="ARBA00022723"/>
    </source>
</evidence>
<dbReference type="CDD" id="cd08959">
    <property type="entry name" value="ArfGap_ArfGap1_like"/>
    <property type="match status" value="1"/>
</dbReference>
<organism evidence="7 8">
    <name type="scientific">Cryptosporidium meleagridis</name>
    <dbReference type="NCBI Taxonomy" id="93969"/>
    <lineage>
        <taxon>Eukaryota</taxon>
        <taxon>Sar</taxon>
        <taxon>Alveolata</taxon>
        <taxon>Apicomplexa</taxon>
        <taxon>Conoidasida</taxon>
        <taxon>Coccidia</taxon>
        <taxon>Eucoccidiorida</taxon>
        <taxon>Eimeriorina</taxon>
        <taxon>Cryptosporidiidae</taxon>
        <taxon>Cryptosporidium</taxon>
    </lineage>
</organism>